<feature type="signal peptide" evidence="2">
    <location>
        <begin position="1"/>
        <end position="22"/>
    </location>
</feature>
<keyword evidence="5" id="KW-1185">Reference proteome</keyword>
<organism evidence="4 5">
    <name type="scientific">Croceibacterium salegens</name>
    <dbReference type="NCBI Taxonomy" id="1737568"/>
    <lineage>
        <taxon>Bacteria</taxon>
        <taxon>Pseudomonadati</taxon>
        <taxon>Pseudomonadota</taxon>
        <taxon>Alphaproteobacteria</taxon>
        <taxon>Sphingomonadales</taxon>
        <taxon>Erythrobacteraceae</taxon>
        <taxon>Croceibacterium</taxon>
    </lineage>
</organism>
<feature type="chain" id="PRO_5026282064" evidence="2">
    <location>
        <begin position="23"/>
        <end position="190"/>
    </location>
</feature>
<evidence type="ECO:0000256" key="1">
    <source>
        <dbReference type="SAM" id="Phobius"/>
    </source>
</evidence>
<evidence type="ECO:0000313" key="4">
    <source>
        <dbReference type="EMBL" id="MXO60727.1"/>
    </source>
</evidence>
<dbReference type="Pfam" id="PF07589">
    <property type="entry name" value="PEP-CTERM"/>
    <property type="match status" value="1"/>
</dbReference>
<protein>
    <submittedName>
        <fullName evidence="4">PEPxxWA-CTERM sorting domain-containing protein</fullName>
    </submittedName>
</protein>
<feature type="transmembrane region" description="Helical" evidence="1">
    <location>
        <begin position="157"/>
        <end position="174"/>
    </location>
</feature>
<keyword evidence="2" id="KW-0732">Signal</keyword>
<sequence length="190" mass="19353">MKKLAWITATAAALSFGSAAHAGTVISFSVSPGATSGTYQSGFGPANLVSCDVGPAGCAGSFTATGSFSANPGWRLVGATLTTGPSADPTNNIDFYSASLNGVAFNLFSPDGGVTEFGSLAPITMQLLNTLNITGYTGGSGTFAGTLTFSQAVPEPATWALMLLGFGAIGFAMRRRRVGQSDRRIRLSYS</sequence>
<dbReference type="NCBIfam" id="NF035944">
    <property type="entry name" value="PEPxxWA-CTERM"/>
    <property type="match status" value="1"/>
</dbReference>
<dbReference type="NCBIfam" id="NF038126">
    <property type="entry name" value="PEP_CTERM_FxDxF"/>
    <property type="match status" value="1"/>
</dbReference>
<evidence type="ECO:0000259" key="3">
    <source>
        <dbReference type="Pfam" id="PF07589"/>
    </source>
</evidence>
<dbReference type="OrthoDB" id="9152028at2"/>
<comment type="caution">
    <text evidence="4">The sequence shown here is derived from an EMBL/GenBank/DDBJ whole genome shotgun (WGS) entry which is preliminary data.</text>
</comment>
<evidence type="ECO:0000256" key="2">
    <source>
        <dbReference type="SAM" id="SignalP"/>
    </source>
</evidence>
<proteinExistence type="predicted"/>
<feature type="domain" description="Ice-binding protein C-terminal" evidence="3">
    <location>
        <begin position="152"/>
        <end position="176"/>
    </location>
</feature>
<keyword evidence="1" id="KW-0472">Membrane</keyword>
<name>A0A6I4T0D2_9SPHN</name>
<accession>A0A6I4T0D2</accession>
<dbReference type="RefSeq" id="WP_159797124.1">
    <property type="nucleotide sequence ID" value="NZ_WTYM01000057.1"/>
</dbReference>
<keyword evidence="1" id="KW-0812">Transmembrane</keyword>
<dbReference type="EMBL" id="WTYM01000057">
    <property type="protein sequence ID" value="MXO60727.1"/>
    <property type="molecule type" value="Genomic_DNA"/>
</dbReference>
<reference evidence="4 5" key="1">
    <citation type="submission" date="2019-12" db="EMBL/GenBank/DDBJ databases">
        <title>Genomic-based taxomic classification of the family Erythrobacteraceae.</title>
        <authorList>
            <person name="Xu L."/>
        </authorList>
    </citation>
    <scope>NUCLEOTIDE SEQUENCE [LARGE SCALE GENOMIC DNA]</scope>
    <source>
        <strain evidence="4 5">MCCC 1K01500</strain>
    </source>
</reference>
<gene>
    <name evidence="4" type="ORF">GRI89_14385</name>
</gene>
<dbReference type="InterPro" id="IPR013424">
    <property type="entry name" value="Ice-binding_C"/>
</dbReference>
<dbReference type="NCBIfam" id="TIGR02595">
    <property type="entry name" value="PEP_CTERM"/>
    <property type="match status" value="1"/>
</dbReference>
<evidence type="ECO:0000313" key="5">
    <source>
        <dbReference type="Proteomes" id="UP000433652"/>
    </source>
</evidence>
<keyword evidence="1" id="KW-1133">Transmembrane helix</keyword>
<dbReference type="AlphaFoldDB" id="A0A6I4T0D2"/>
<dbReference type="Proteomes" id="UP000433652">
    <property type="component" value="Unassembled WGS sequence"/>
</dbReference>